<protein>
    <submittedName>
        <fullName evidence="1">DUF5131 family protein</fullName>
    </submittedName>
</protein>
<organism evidence="1 2">
    <name type="scientific">Streptacidiphilus alkalitolerans</name>
    <dbReference type="NCBI Taxonomy" id="3342712"/>
    <lineage>
        <taxon>Bacteria</taxon>
        <taxon>Bacillati</taxon>
        <taxon>Actinomycetota</taxon>
        <taxon>Actinomycetes</taxon>
        <taxon>Kitasatosporales</taxon>
        <taxon>Streptomycetaceae</taxon>
        <taxon>Streptacidiphilus</taxon>
    </lineage>
</organism>
<dbReference type="RefSeq" id="WP_380527972.1">
    <property type="nucleotide sequence ID" value="NZ_JBHFAA010000025.1"/>
</dbReference>
<sequence length="317" mass="34921">MTSIEWTDRVWNPTTGCTRVSSGCDRCYAENISRRFAGSTAFPNGFELTLHPERIEDPLSWRKPSRVFVNSMSDLFHTDVPTAFVHHVFDVMERATDHQFQILTKRPGPMKSFITAREAAKTAYAAKFDHCPTPQMRDSPAARQARYRAANPPANIWLGVSVEDQKTADLRIPQLLATPAAVRFISAEPLLGPLDLSEVLLQRCPCCHGEGHGEPFDDGGCGPCDDAGCDGGFTRGLDWVIVGGESGPGARPMDLAWAKDLTTACRQDHVPVFVKQLGSSRGRDHKDIERFPKALQHRQFPRLAPVPTATAVMAGRA</sequence>
<comment type="caution">
    <text evidence="1">The sequence shown here is derived from an EMBL/GenBank/DDBJ whole genome shotgun (WGS) entry which is preliminary data.</text>
</comment>
<dbReference type="EMBL" id="JBHFAA010000025">
    <property type="protein sequence ID" value="MFC1428550.1"/>
    <property type="molecule type" value="Genomic_DNA"/>
</dbReference>
<proteinExistence type="predicted"/>
<name>A0ABV6WR90_9ACTN</name>
<evidence type="ECO:0000313" key="1">
    <source>
        <dbReference type="EMBL" id="MFC1428550.1"/>
    </source>
</evidence>
<evidence type="ECO:0000313" key="2">
    <source>
        <dbReference type="Proteomes" id="UP001592529"/>
    </source>
</evidence>
<keyword evidence="2" id="KW-1185">Reference proteome</keyword>
<dbReference type="InterPro" id="IPR011101">
    <property type="entry name" value="DUF5131"/>
</dbReference>
<dbReference type="Pfam" id="PF07505">
    <property type="entry name" value="DUF5131"/>
    <property type="match status" value="1"/>
</dbReference>
<gene>
    <name evidence="1" type="ORF">ACEZCY_35850</name>
</gene>
<accession>A0ABV6WR90</accession>
<dbReference type="Proteomes" id="UP001592529">
    <property type="component" value="Unassembled WGS sequence"/>
</dbReference>
<reference evidence="1 2" key="1">
    <citation type="submission" date="2024-09" db="EMBL/GenBank/DDBJ databases">
        <authorList>
            <person name="Lee S.D."/>
        </authorList>
    </citation>
    <scope>NUCLEOTIDE SEQUENCE [LARGE SCALE GENOMIC DNA]</scope>
    <source>
        <strain evidence="1 2">N1-12</strain>
    </source>
</reference>